<dbReference type="Proteomes" id="UP000266673">
    <property type="component" value="Unassembled WGS sequence"/>
</dbReference>
<sequence length="432" mass="51022">MSMDAKTLYELLNKIIDSHQIEEICLLPYQNILPKDQYYPFLLIGSNLGIPLEHLHKIFKQAHGIFMNLYVDRNQGCSNDKLLEYVNNDDKEAIELIKQSTRCLLFLNPDFYTATNARKKLILNNLLDPSEELKFINLIFTFPKHSKNSTIWHHRKWIISNIISRHQSDNKFVIMDLFQLEIPIIQRVVELYPKNYYAWSHRHWIISQLPIDSSHSLSFLDDELLIMEKWVRTNVSDHSGFHHRQLCLIKKSQFYNSTIVNFLGISRDNLLGQPLVSENLSSTKTDQIVLLWFNEIRFTRDLILRYPGHETLWYHLRFLSAIWKWLSFLGHIHLIDSKNIEPYGDGENIVLNLWPDFENDLEFSRYCILINSDVDDEHVTLQKRCAIAYELWISELHGASKNNLDSLISKLVEIAPESNYYLCRKLSFRGRK</sequence>
<evidence type="ECO:0000256" key="2">
    <source>
        <dbReference type="ARBA" id="ARBA00022602"/>
    </source>
</evidence>
<dbReference type="STRING" id="44941.A0A397VBR9"/>
<dbReference type="PROSITE" id="PS51147">
    <property type="entry name" value="PFTA"/>
    <property type="match status" value="2"/>
</dbReference>
<name>A0A397VBR9_9GLOM</name>
<dbReference type="GO" id="GO:0008318">
    <property type="term" value="F:protein prenyltransferase activity"/>
    <property type="evidence" value="ECO:0007669"/>
    <property type="project" value="InterPro"/>
</dbReference>
<evidence type="ECO:0008006" key="7">
    <source>
        <dbReference type="Google" id="ProtNLM"/>
    </source>
</evidence>
<reference evidence="5 6" key="1">
    <citation type="submission" date="2018-06" db="EMBL/GenBank/DDBJ databases">
        <title>Comparative genomics reveals the genomic features of Rhizophagus irregularis, R. cerebriforme, R. diaphanum and Gigaspora rosea, and their symbiotic lifestyle signature.</title>
        <authorList>
            <person name="Morin E."/>
            <person name="San Clemente H."/>
            <person name="Chen E.C.H."/>
            <person name="De La Providencia I."/>
            <person name="Hainaut M."/>
            <person name="Kuo A."/>
            <person name="Kohler A."/>
            <person name="Murat C."/>
            <person name="Tang N."/>
            <person name="Roy S."/>
            <person name="Loubradou J."/>
            <person name="Henrissat B."/>
            <person name="Grigoriev I.V."/>
            <person name="Corradi N."/>
            <person name="Roux C."/>
            <person name="Martin F.M."/>
        </authorList>
    </citation>
    <scope>NUCLEOTIDE SEQUENCE [LARGE SCALE GENOMIC DNA]</scope>
    <source>
        <strain evidence="5 6">DAOM 194757</strain>
    </source>
</reference>
<organism evidence="5 6">
    <name type="scientific">Gigaspora rosea</name>
    <dbReference type="NCBI Taxonomy" id="44941"/>
    <lineage>
        <taxon>Eukaryota</taxon>
        <taxon>Fungi</taxon>
        <taxon>Fungi incertae sedis</taxon>
        <taxon>Mucoromycota</taxon>
        <taxon>Glomeromycotina</taxon>
        <taxon>Glomeromycetes</taxon>
        <taxon>Diversisporales</taxon>
        <taxon>Gigasporaceae</taxon>
        <taxon>Gigaspora</taxon>
    </lineage>
</organism>
<dbReference type="SUPFAM" id="SSF48439">
    <property type="entry name" value="Protein prenylyltransferase"/>
    <property type="match status" value="1"/>
</dbReference>
<evidence type="ECO:0000256" key="3">
    <source>
        <dbReference type="ARBA" id="ARBA00022679"/>
    </source>
</evidence>
<evidence type="ECO:0000313" key="5">
    <source>
        <dbReference type="EMBL" id="RIB19910.1"/>
    </source>
</evidence>
<dbReference type="EMBL" id="QKWP01000446">
    <property type="protein sequence ID" value="RIB19910.1"/>
    <property type="molecule type" value="Genomic_DNA"/>
</dbReference>
<comment type="similarity">
    <text evidence="1">Belongs to the protein prenyltransferase subunit alpha family.</text>
</comment>
<proteinExistence type="inferred from homology"/>
<comment type="caution">
    <text evidence="5">The sequence shown here is derived from an EMBL/GenBank/DDBJ whole genome shotgun (WGS) entry which is preliminary data.</text>
</comment>
<dbReference type="AlphaFoldDB" id="A0A397VBR9"/>
<accession>A0A397VBR9</accession>
<dbReference type="Pfam" id="PF01239">
    <property type="entry name" value="PPTA"/>
    <property type="match status" value="4"/>
</dbReference>
<evidence type="ECO:0000256" key="1">
    <source>
        <dbReference type="ARBA" id="ARBA00006734"/>
    </source>
</evidence>
<gene>
    <name evidence="5" type="ORF">C2G38_2180606</name>
</gene>
<dbReference type="PANTHER" id="PTHR11129">
    <property type="entry name" value="PROTEIN FARNESYLTRANSFERASE ALPHA SUBUNIT/RAB GERANYLGERANYL TRANSFERASE ALPHA SUBUNIT"/>
    <property type="match status" value="1"/>
</dbReference>
<keyword evidence="2" id="KW-0637">Prenyltransferase</keyword>
<keyword evidence="4" id="KW-0677">Repeat</keyword>
<keyword evidence="3" id="KW-0808">Transferase</keyword>
<dbReference type="Gene3D" id="1.25.40.120">
    <property type="entry name" value="Protein prenylyltransferase"/>
    <property type="match status" value="1"/>
</dbReference>
<dbReference type="InterPro" id="IPR002088">
    <property type="entry name" value="Prenyl_trans_a"/>
</dbReference>
<dbReference type="GO" id="GO:0005737">
    <property type="term" value="C:cytoplasm"/>
    <property type="evidence" value="ECO:0007669"/>
    <property type="project" value="TreeGrafter"/>
</dbReference>
<evidence type="ECO:0000313" key="6">
    <source>
        <dbReference type="Proteomes" id="UP000266673"/>
    </source>
</evidence>
<dbReference type="PANTHER" id="PTHR11129:SF3">
    <property type="entry name" value="PROTEIN PRENYLTRANSFERASE ALPHA SUBUNIT REPEAT-CONTAINING PROTEIN 1"/>
    <property type="match status" value="1"/>
</dbReference>
<dbReference type="OrthoDB" id="1924260at2759"/>
<protein>
    <recommendedName>
        <fullName evidence="7">Protein prenyltransferase</fullName>
    </recommendedName>
</protein>
<keyword evidence="6" id="KW-1185">Reference proteome</keyword>
<evidence type="ECO:0000256" key="4">
    <source>
        <dbReference type="ARBA" id="ARBA00022737"/>
    </source>
</evidence>